<dbReference type="Proteomes" id="UP001652581">
    <property type="component" value="Chromosome 35"/>
</dbReference>
<feature type="compositionally biased region" description="Basic and acidic residues" evidence="2">
    <location>
        <begin position="328"/>
        <end position="343"/>
    </location>
</feature>
<evidence type="ECO:0000256" key="1">
    <source>
        <dbReference type="SAM" id="Coils"/>
    </source>
</evidence>
<evidence type="ECO:0000313" key="4">
    <source>
        <dbReference type="RefSeq" id="XP_072811221.1"/>
    </source>
</evidence>
<feature type="compositionally biased region" description="Basic and acidic residues" evidence="2">
    <location>
        <begin position="116"/>
        <end position="161"/>
    </location>
</feature>
<evidence type="ECO:0000256" key="2">
    <source>
        <dbReference type="SAM" id="MobiDB-lite"/>
    </source>
</evidence>
<dbReference type="RefSeq" id="XP_072811221.1">
    <property type="nucleotide sequence ID" value="XM_072955120.1"/>
</dbReference>
<name>A0ABM5CRE2_VICPA</name>
<gene>
    <name evidence="4" type="primary">LOC140691482</name>
</gene>
<dbReference type="PANTHER" id="PTHR22245">
    <property type="entry name" value="COILED-COIL DOMAIN-CONTAINING PROTEIN 144A-RELATED"/>
    <property type="match status" value="1"/>
</dbReference>
<dbReference type="PANTHER" id="PTHR22245:SF3">
    <property type="entry name" value="COILED-COIL DOMAIN-CONTAINING PROTEIN 144A-RELATED"/>
    <property type="match status" value="1"/>
</dbReference>
<keyword evidence="3" id="KW-1185">Reference proteome</keyword>
<accession>A0ABM5CRE2</accession>
<proteinExistence type="predicted"/>
<evidence type="ECO:0000313" key="3">
    <source>
        <dbReference type="Proteomes" id="UP001652581"/>
    </source>
</evidence>
<dbReference type="GeneID" id="140691482"/>
<organism evidence="3 4">
    <name type="scientific">Vicugna pacos</name>
    <name type="common">Alpaca</name>
    <name type="synonym">Lama pacos</name>
    <dbReference type="NCBI Taxonomy" id="30538"/>
    <lineage>
        <taxon>Eukaryota</taxon>
        <taxon>Metazoa</taxon>
        <taxon>Chordata</taxon>
        <taxon>Craniata</taxon>
        <taxon>Vertebrata</taxon>
        <taxon>Euteleostomi</taxon>
        <taxon>Mammalia</taxon>
        <taxon>Eutheria</taxon>
        <taxon>Laurasiatheria</taxon>
        <taxon>Artiodactyla</taxon>
        <taxon>Tylopoda</taxon>
        <taxon>Camelidae</taxon>
        <taxon>Vicugna</taxon>
    </lineage>
</organism>
<reference evidence="4" key="1">
    <citation type="submission" date="2025-08" db="UniProtKB">
        <authorList>
            <consortium name="RefSeq"/>
        </authorList>
    </citation>
    <scope>IDENTIFICATION</scope>
</reference>
<feature type="coiled-coil region" evidence="1">
    <location>
        <begin position="266"/>
        <end position="293"/>
    </location>
</feature>
<sequence length="343" mass="38891">MTMKHSLKHINVQASYRDRKSVKTVKNAKILHSKVAPLHDNSELHGDLKELPSNVTNNIFDSEEKVAPGASVSVGSQALPPHKEPSLESVFPSYFKSESRKYGCQSSPKLSLNENKLNENDKPDTEHVFNKNEEGFYNDRENEVRDRVPFKVKEDQEFDTKRKQKRNQSAPWKSDTGHAPQVSDPESLPGLWPSRPGEMKHTIQIKSHAMSAVSNTYKKTKPIQDQLQKPLLADNCGANNSKIMDPELGDVSSLPSNGNRTSKVYLKELHKDMQRFKNEVEIEENRNKSGELKASETMCDGNCYKGLTQRRKRGKTDDQQFPALQKGNSDRSSKKMSTKRDKI</sequence>
<feature type="region of interest" description="Disordered" evidence="2">
    <location>
        <begin position="100"/>
        <end position="197"/>
    </location>
</feature>
<feature type="compositionally biased region" description="Low complexity" evidence="2">
    <location>
        <begin position="106"/>
        <end position="115"/>
    </location>
</feature>
<feature type="region of interest" description="Disordered" evidence="2">
    <location>
        <begin position="307"/>
        <end position="343"/>
    </location>
</feature>
<keyword evidence="1" id="KW-0175">Coiled coil</keyword>
<protein>
    <submittedName>
        <fullName evidence="4">Coiled-coil domain-containing protein 144A-like</fullName>
    </submittedName>
</protein>
<dbReference type="InterPro" id="IPR040118">
    <property type="entry name" value="C144A/B/C"/>
</dbReference>